<dbReference type="InterPro" id="IPR002129">
    <property type="entry name" value="PyrdxlP-dep_de-COase"/>
</dbReference>
<sequence>MPANGVCSVGLEVIEDNATYASGSDSAGVSEDEDVQQLFVSGADRVTSVLPKKSDIRKASQVDEQAAAAAIAVSEKRYASLPNREHHQQFLTQFLTEVLNSAVFNATDRANKVLNWVDPEELQRTLDLALKDEPDTHEKLLELTRATIRHSVKTGHPYFMNQLFSSVDPYGFAGQVLTDALNPSVYTYEVSPVFVLMEEVVLREMRTIVGYPDGAGDGIFAPGGSMANGYAISCARHKFMPDIKVGCD</sequence>
<dbReference type="PANTHER" id="PTHR45677:SF12">
    <property type="entry name" value="BLACK, ISOFORM A"/>
    <property type="match status" value="1"/>
</dbReference>
<keyword evidence="5 6" id="KW-0456">Lyase</keyword>
<protein>
    <recommendedName>
        <fullName evidence="9">Glutamate decarboxylase</fullName>
    </recommendedName>
</protein>
<evidence type="ECO:0000256" key="1">
    <source>
        <dbReference type="ARBA" id="ARBA00001933"/>
    </source>
</evidence>
<dbReference type="PANTHER" id="PTHR45677">
    <property type="entry name" value="GLUTAMATE DECARBOXYLASE-RELATED"/>
    <property type="match status" value="1"/>
</dbReference>
<keyword evidence="8" id="KW-1185">Reference proteome</keyword>
<dbReference type="Pfam" id="PF00282">
    <property type="entry name" value="Pyridoxal_deC"/>
    <property type="match status" value="1"/>
</dbReference>
<accession>A0A182UAA0</accession>
<dbReference type="GO" id="GO:0016831">
    <property type="term" value="F:carboxy-lyase activity"/>
    <property type="evidence" value="ECO:0007669"/>
    <property type="project" value="UniProtKB-KW"/>
</dbReference>
<evidence type="ECO:0000256" key="6">
    <source>
        <dbReference type="RuleBase" id="RU000382"/>
    </source>
</evidence>
<dbReference type="InterPro" id="IPR015424">
    <property type="entry name" value="PyrdxlP-dep_Trfase"/>
</dbReference>
<keyword evidence="3" id="KW-0210">Decarboxylase</keyword>
<dbReference type="EnsemblMetazoa" id="AMEC016772-RA">
    <property type="protein sequence ID" value="AMEC016772-PA"/>
    <property type="gene ID" value="AMEC016772"/>
</dbReference>
<evidence type="ECO:0000256" key="2">
    <source>
        <dbReference type="ARBA" id="ARBA00009533"/>
    </source>
</evidence>
<evidence type="ECO:0000313" key="7">
    <source>
        <dbReference type="EnsemblMetazoa" id="AMEC016772-PA"/>
    </source>
</evidence>
<keyword evidence="4 6" id="KW-0663">Pyridoxal phosphate</keyword>
<evidence type="ECO:0000256" key="5">
    <source>
        <dbReference type="ARBA" id="ARBA00023239"/>
    </source>
</evidence>
<reference evidence="7" key="2">
    <citation type="submission" date="2020-05" db="UniProtKB">
        <authorList>
            <consortium name="EnsemblMetazoa"/>
        </authorList>
    </citation>
    <scope>IDENTIFICATION</scope>
    <source>
        <strain evidence="7">CM1001059</strain>
    </source>
</reference>
<dbReference type="Proteomes" id="UP000075902">
    <property type="component" value="Unassembled WGS sequence"/>
</dbReference>
<dbReference type="STRING" id="34690.A0A182UAA0"/>
<proteinExistence type="inferred from homology"/>
<evidence type="ECO:0000256" key="4">
    <source>
        <dbReference type="ARBA" id="ARBA00022898"/>
    </source>
</evidence>
<evidence type="ECO:0000256" key="3">
    <source>
        <dbReference type="ARBA" id="ARBA00022793"/>
    </source>
</evidence>
<evidence type="ECO:0000313" key="8">
    <source>
        <dbReference type="Proteomes" id="UP000075902"/>
    </source>
</evidence>
<evidence type="ECO:0008006" key="9">
    <source>
        <dbReference type="Google" id="ProtNLM"/>
    </source>
</evidence>
<dbReference type="SUPFAM" id="SSF53383">
    <property type="entry name" value="PLP-dependent transferases"/>
    <property type="match status" value="1"/>
</dbReference>
<dbReference type="AlphaFoldDB" id="A0A182UAA0"/>
<dbReference type="GO" id="GO:0019752">
    <property type="term" value="P:carboxylic acid metabolic process"/>
    <property type="evidence" value="ECO:0007669"/>
    <property type="project" value="InterPro"/>
</dbReference>
<name>A0A182UAA0_9DIPT</name>
<reference evidence="8" key="1">
    <citation type="submission" date="2014-01" db="EMBL/GenBank/DDBJ databases">
        <title>The Genome Sequence of Anopheles melas CM1001059_A (V2).</title>
        <authorList>
            <consortium name="The Broad Institute Genomics Platform"/>
            <person name="Neafsey D.E."/>
            <person name="Besansky N."/>
            <person name="Howell P."/>
            <person name="Walton C."/>
            <person name="Young S.K."/>
            <person name="Zeng Q."/>
            <person name="Gargeya S."/>
            <person name="Fitzgerald M."/>
            <person name="Haas B."/>
            <person name="Abouelleil A."/>
            <person name="Allen A.W."/>
            <person name="Alvarado L."/>
            <person name="Arachchi H.M."/>
            <person name="Berlin A.M."/>
            <person name="Chapman S.B."/>
            <person name="Gainer-Dewar J."/>
            <person name="Goldberg J."/>
            <person name="Griggs A."/>
            <person name="Gujja S."/>
            <person name="Hansen M."/>
            <person name="Howarth C."/>
            <person name="Imamovic A."/>
            <person name="Ireland A."/>
            <person name="Larimer J."/>
            <person name="McCowan C."/>
            <person name="Murphy C."/>
            <person name="Pearson M."/>
            <person name="Poon T.W."/>
            <person name="Priest M."/>
            <person name="Roberts A."/>
            <person name="Saif S."/>
            <person name="Shea T."/>
            <person name="Sisk P."/>
            <person name="Sykes S."/>
            <person name="Wortman J."/>
            <person name="Nusbaum C."/>
            <person name="Birren B."/>
        </authorList>
    </citation>
    <scope>NUCLEOTIDE SEQUENCE [LARGE SCALE GENOMIC DNA]</scope>
    <source>
        <strain evidence="8">CM1001059</strain>
    </source>
</reference>
<organism evidence="7 8">
    <name type="scientific">Anopheles melas</name>
    <dbReference type="NCBI Taxonomy" id="34690"/>
    <lineage>
        <taxon>Eukaryota</taxon>
        <taxon>Metazoa</taxon>
        <taxon>Ecdysozoa</taxon>
        <taxon>Arthropoda</taxon>
        <taxon>Hexapoda</taxon>
        <taxon>Insecta</taxon>
        <taxon>Pterygota</taxon>
        <taxon>Neoptera</taxon>
        <taxon>Endopterygota</taxon>
        <taxon>Diptera</taxon>
        <taxon>Nematocera</taxon>
        <taxon>Culicoidea</taxon>
        <taxon>Culicidae</taxon>
        <taxon>Anophelinae</taxon>
        <taxon>Anopheles</taxon>
    </lineage>
</organism>
<dbReference type="Gene3D" id="3.40.640.10">
    <property type="entry name" value="Type I PLP-dependent aspartate aminotransferase-like (Major domain)"/>
    <property type="match status" value="1"/>
</dbReference>
<comment type="cofactor">
    <cofactor evidence="1 6">
        <name>pyridoxal 5'-phosphate</name>
        <dbReference type="ChEBI" id="CHEBI:597326"/>
    </cofactor>
</comment>
<dbReference type="InterPro" id="IPR015421">
    <property type="entry name" value="PyrdxlP-dep_Trfase_major"/>
</dbReference>
<dbReference type="GO" id="GO:0005737">
    <property type="term" value="C:cytoplasm"/>
    <property type="evidence" value="ECO:0007669"/>
    <property type="project" value="TreeGrafter"/>
</dbReference>
<dbReference type="VEuPathDB" id="VectorBase:AMEC016772"/>
<dbReference type="GO" id="GO:0030170">
    <property type="term" value="F:pyridoxal phosphate binding"/>
    <property type="evidence" value="ECO:0007669"/>
    <property type="project" value="InterPro"/>
</dbReference>
<comment type="similarity">
    <text evidence="2 6">Belongs to the group II decarboxylase family.</text>
</comment>
<dbReference type="Gene3D" id="3.90.1150.170">
    <property type="match status" value="1"/>
</dbReference>